<reference evidence="5 6" key="1">
    <citation type="journal article" date="2019" name="Syst. Appl. Microbiol.">
        <title>Oenococcus sicerae sp. nov., isolated from French cider.</title>
        <authorList>
            <person name="Cousin F.J."/>
            <person name="Le Guellec R."/>
            <person name="Chagnot C."/>
            <person name="Goux D."/>
            <person name="Dalmasso M."/>
            <person name="Laplace J.M."/>
            <person name="Cretenet M."/>
        </authorList>
    </citation>
    <scope>NUCLEOTIDE SEQUENCE [LARGE SCALE GENOMIC DNA]</scope>
    <source>
        <strain evidence="5 6">UCMA 15228</strain>
    </source>
</reference>
<dbReference type="GO" id="GO:0015768">
    <property type="term" value="P:maltose transport"/>
    <property type="evidence" value="ECO:0007669"/>
    <property type="project" value="TreeGrafter"/>
</dbReference>
<evidence type="ECO:0000313" key="4">
    <source>
        <dbReference type="EMBL" id="MDN6900009.1"/>
    </source>
</evidence>
<evidence type="ECO:0000313" key="5">
    <source>
        <dbReference type="EMBL" id="QAS69620.1"/>
    </source>
</evidence>
<evidence type="ECO:0000256" key="3">
    <source>
        <dbReference type="ARBA" id="ARBA00022729"/>
    </source>
</evidence>
<dbReference type="GO" id="GO:0055052">
    <property type="term" value="C:ATP-binding cassette (ABC) transporter complex, substrate-binding subunit-containing"/>
    <property type="evidence" value="ECO:0007669"/>
    <property type="project" value="TreeGrafter"/>
</dbReference>
<proteinExistence type="inferred from homology"/>
<name>A0AAJ1VNN5_9LACO</name>
<sequence>MGLKKSIAVLGVSVVAGSSLFVLPVNSEQASAKSQTINFWYGGDGDKDIKPIIKAFTKKTGIKVTIQSIPWSQYNDKLLTAAASKSGPDVLVVGTTEMPNMVSSKTVMNISKYVNQDKSISPSNFFEGSVNTTKYSGKYYAVPWYVETRVLYYRKDLLKKVGYNQAPKTWSQLYQASLKLSKRGTGMYGFNVDASEPTFGFMFARQNGATLIKNGKAQFNKKSMVGAINYLHKFVKNGAAPKQDLKLTIGQSFGGDGKVPMFISGPWMMSSVETDSGLKDSQWGVAQLPSGKKGNTSNTGGGDIAVFNYTKKKAAAVKLMKYLSTKKSQLTYYKNSSSMPTLKSAWTDKSLSDSKIQVFRKQLNSSEPMPLIKQWDEIGQNYLQAWQTIALKDSNVQKTMNSFTTQTNKLISK</sequence>
<dbReference type="EMBL" id="CP029684">
    <property type="protein sequence ID" value="QAS69620.1"/>
    <property type="molecule type" value="Genomic_DNA"/>
</dbReference>
<reference evidence="4" key="2">
    <citation type="submission" date="2019-01" db="EMBL/GenBank/DDBJ databases">
        <title>Oenococcus sicerae UCMA17102.</title>
        <authorList>
            <person name="Cousin F.J."/>
            <person name="Le Guellec R."/>
            <person name="Cretenet M."/>
        </authorList>
    </citation>
    <scope>NUCLEOTIDE SEQUENCE</scope>
    <source>
        <strain evidence="4">UCMA17102</strain>
    </source>
</reference>
<dbReference type="SUPFAM" id="SSF53850">
    <property type="entry name" value="Periplasmic binding protein-like II"/>
    <property type="match status" value="1"/>
</dbReference>
<evidence type="ECO:0000313" key="7">
    <source>
        <dbReference type="Proteomes" id="UP001167919"/>
    </source>
</evidence>
<dbReference type="Gene3D" id="3.40.190.10">
    <property type="entry name" value="Periplasmic binding protein-like II"/>
    <property type="match status" value="2"/>
</dbReference>
<dbReference type="GO" id="GO:0042956">
    <property type="term" value="P:maltodextrin transmembrane transport"/>
    <property type="evidence" value="ECO:0007669"/>
    <property type="project" value="TreeGrafter"/>
</dbReference>
<keyword evidence="3" id="KW-0732">Signal</keyword>
<dbReference type="RefSeq" id="WP_128685888.1">
    <property type="nucleotide sequence ID" value="NZ_CP029684.2"/>
</dbReference>
<dbReference type="PANTHER" id="PTHR30061:SF50">
    <property type="entry name" value="MALTOSE_MALTODEXTRIN-BINDING PERIPLASMIC PROTEIN"/>
    <property type="match status" value="1"/>
</dbReference>
<dbReference type="EMBL" id="SDWY01000002">
    <property type="protein sequence ID" value="MDN6900009.1"/>
    <property type="molecule type" value="Genomic_DNA"/>
</dbReference>
<accession>A0AAJ1VNN5</accession>
<dbReference type="Proteomes" id="UP000286907">
    <property type="component" value="Chromosome"/>
</dbReference>
<protein>
    <submittedName>
        <fullName evidence="4">Extracellular solute-binding protein</fullName>
    </submittedName>
</protein>
<dbReference type="GO" id="GO:1901982">
    <property type="term" value="F:maltose binding"/>
    <property type="evidence" value="ECO:0007669"/>
    <property type="project" value="TreeGrafter"/>
</dbReference>
<dbReference type="Pfam" id="PF01547">
    <property type="entry name" value="SBP_bac_1"/>
    <property type="match status" value="1"/>
</dbReference>
<evidence type="ECO:0000313" key="6">
    <source>
        <dbReference type="Proteomes" id="UP000286907"/>
    </source>
</evidence>
<dbReference type="AlphaFoldDB" id="A0AAJ1VNN5"/>
<organism evidence="4 7">
    <name type="scientific">Oenococcus sicerae</name>
    <dbReference type="NCBI Taxonomy" id="2203724"/>
    <lineage>
        <taxon>Bacteria</taxon>
        <taxon>Bacillati</taxon>
        <taxon>Bacillota</taxon>
        <taxon>Bacilli</taxon>
        <taxon>Lactobacillales</taxon>
        <taxon>Lactobacillaceae</taxon>
        <taxon>Oenococcus</taxon>
    </lineage>
</organism>
<evidence type="ECO:0000256" key="2">
    <source>
        <dbReference type="ARBA" id="ARBA00022448"/>
    </source>
</evidence>
<dbReference type="InterPro" id="IPR006059">
    <property type="entry name" value="SBP"/>
</dbReference>
<evidence type="ECO:0000256" key="1">
    <source>
        <dbReference type="ARBA" id="ARBA00008520"/>
    </source>
</evidence>
<comment type="similarity">
    <text evidence="1">Belongs to the bacterial solute-binding protein 1 family.</text>
</comment>
<dbReference type="Proteomes" id="UP001167919">
    <property type="component" value="Unassembled WGS sequence"/>
</dbReference>
<gene>
    <name evidence="5" type="ORF">DLJ48_03335</name>
    <name evidence="4" type="ORF">EVC35_03170</name>
</gene>
<reference evidence="5" key="3">
    <citation type="submission" date="2020-01" db="EMBL/GenBank/DDBJ databases">
        <authorList>
            <person name="Cousin F.J."/>
            <person name="Le Guellec R."/>
            <person name="Cretenet M."/>
        </authorList>
    </citation>
    <scope>NUCLEOTIDE SEQUENCE</scope>
    <source>
        <strain evidence="5">UCMA 15228</strain>
    </source>
</reference>
<dbReference type="PANTHER" id="PTHR30061">
    <property type="entry name" value="MALTOSE-BINDING PERIPLASMIC PROTEIN"/>
    <property type="match status" value="1"/>
</dbReference>
<keyword evidence="2" id="KW-0813">Transport</keyword>
<keyword evidence="6" id="KW-1185">Reference proteome</keyword>